<dbReference type="Pfam" id="PF13672">
    <property type="entry name" value="PP2C_2"/>
    <property type="match status" value="1"/>
</dbReference>
<evidence type="ECO:0000313" key="3">
    <source>
        <dbReference type="Proteomes" id="UP001164472"/>
    </source>
</evidence>
<dbReference type="SUPFAM" id="SSF81606">
    <property type="entry name" value="PP2C-like"/>
    <property type="match status" value="1"/>
</dbReference>
<dbReference type="SMART" id="SM00331">
    <property type="entry name" value="PP2C_SIG"/>
    <property type="match status" value="1"/>
</dbReference>
<dbReference type="PROSITE" id="PS51746">
    <property type="entry name" value="PPM_2"/>
    <property type="match status" value="1"/>
</dbReference>
<dbReference type="AlphaFoldDB" id="A0A9E8HG34"/>
<feature type="domain" description="PPM-type phosphatase" evidence="1">
    <location>
        <begin position="4"/>
        <end position="247"/>
    </location>
</feature>
<dbReference type="Gene3D" id="3.60.40.10">
    <property type="entry name" value="PPM-type phosphatase domain"/>
    <property type="match status" value="1"/>
</dbReference>
<keyword evidence="3" id="KW-1185">Reference proteome</keyword>
<dbReference type="CDD" id="cd00143">
    <property type="entry name" value="PP2Cc"/>
    <property type="match status" value="1"/>
</dbReference>
<reference evidence="2" key="1">
    <citation type="submission" date="2022-07" db="EMBL/GenBank/DDBJ databases">
        <title>Alkalimarinus sp. nov., isolated from gut of a Alitta virens.</title>
        <authorList>
            <person name="Yang A.I."/>
            <person name="Shin N.-R."/>
        </authorList>
    </citation>
    <scope>NUCLEOTIDE SEQUENCE</scope>
    <source>
        <strain evidence="2">FA028</strain>
    </source>
</reference>
<name>A0A9E8HG34_9ALTE</name>
<accession>A0A9E8HG34</accession>
<proteinExistence type="predicted"/>
<protein>
    <submittedName>
        <fullName evidence="2">Protein phosphatase 2C domain-containing protein</fullName>
    </submittedName>
</protein>
<dbReference type="KEGG" id="asem:NNL22_11095"/>
<organism evidence="2 3">
    <name type="scientific">Alkalimarinus sediminis</name>
    <dbReference type="NCBI Taxonomy" id="1632866"/>
    <lineage>
        <taxon>Bacteria</taxon>
        <taxon>Pseudomonadati</taxon>
        <taxon>Pseudomonadota</taxon>
        <taxon>Gammaproteobacteria</taxon>
        <taxon>Alteromonadales</taxon>
        <taxon>Alteromonadaceae</taxon>
        <taxon>Alkalimarinus</taxon>
    </lineage>
</organism>
<dbReference type="SMART" id="SM00332">
    <property type="entry name" value="PP2Cc"/>
    <property type="match status" value="1"/>
</dbReference>
<dbReference type="RefSeq" id="WP_251809726.1">
    <property type="nucleotide sequence ID" value="NZ_CP101527.1"/>
</dbReference>
<evidence type="ECO:0000313" key="2">
    <source>
        <dbReference type="EMBL" id="UZW73585.1"/>
    </source>
</evidence>
<dbReference type="InterPro" id="IPR001932">
    <property type="entry name" value="PPM-type_phosphatase-like_dom"/>
</dbReference>
<gene>
    <name evidence="2" type="ORF">NNL22_11095</name>
</gene>
<dbReference type="InterPro" id="IPR015655">
    <property type="entry name" value="PP2C"/>
</dbReference>
<sequence length="248" mass="27260">MSLLVYGESDIGFTRRRNEDAIAWRQSNNGRNVLAILADGIGGQQGGDIASKTAVDTCMKQLSPLLEQDNIKVTELIDALNSAVSEANCQVRSMREQEESLSRMGTTLLVLWVLGDEAFIANVGDSRCYRLSADTVKQMTKDDTVAQAMVDDGSITESEIPRIPFRNVLTKAVGTEPEVLADIQQIFISRDDILILCSDGLTGAVDAEKWPSIISQEKSIKHQVECLIDESINNKANDNVSVIMVRRQ</sequence>
<dbReference type="GO" id="GO:0004722">
    <property type="term" value="F:protein serine/threonine phosphatase activity"/>
    <property type="evidence" value="ECO:0007669"/>
    <property type="project" value="InterPro"/>
</dbReference>
<dbReference type="Proteomes" id="UP001164472">
    <property type="component" value="Chromosome"/>
</dbReference>
<dbReference type="PANTHER" id="PTHR47992">
    <property type="entry name" value="PROTEIN PHOSPHATASE"/>
    <property type="match status" value="1"/>
</dbReference>
<dbReference type="EMBL" id="CP101527">
    <property type="protein sequence ID" value="UZW73585.1"/>
    <property type="molecule type" value="Genomic_DNA"/>
</dbReference>
<dbReference type="InterPro" id="IPR036457">
    <property type="entry name" value="PPM-type-like_dom_sf"/>
</dbReference>
<evidence type="ECO:0000259" key="1">
    <source>
        <dbReference type="PROSITE" id="PS51746"/>
    </source>
</evidence>